<keyword evidence="2" id="KW-1185">Reference proteome</keyword>
<gene>
    <name evidence="1" type="ORF">SAMN06265220_10166</name>
</gene>
<evidence type="ECO:0000313" key="1">
    <source>
        <dbReference type="EMBL" id="SMO33226.1"/>
    </source>
</evidence>
<sequence>MAQKHINTSTPNDNLGDTLRDANIKCEDNFTELYANKVDKISGKGLSTNDYTTAEKTKLAGIPADAEKNVQSDWLVNDPDSDAFIKNKPDLISSVNWGEINGTLSDQSDLQLALDYKPTFEYVDAKVTQTINVGTTEYAPSEDAVFNGLAVKQNVSEKNIANGYAGLDAGGKILTSQLPNSVMEYKGVYNAATNTPALVNGTGNTGDVYRVTVSGAGVNSLNFVIGDYVVYNGSTWEKQHSGSDNVVSVFGRAGVISAQIGDYTTAQVTETTNKNYQSDNQKLYNDATSSIQTQLDSKTTIGTAFTAGRIPYTTSPNTIVDSSRLLWANTSSILEINGSNPIYRIKNNLNNYFGEFNMNAGGTLFYKNHQGKNIFTVTNPVSIIEQPQFAIGQVSVVPVESQLYVYGGTNGANIDARGLDTVDEANIDLQGNDWESSGVPNSLGFSYFGSNGRPGTVLGYAKNKLAQIRFQNSSTALITSINEDSSITPIRFGINTTEVASISNNGLLLNTEIENTIAGFDASKRLKSLNTVTYPTLLELSYVKGAASSIQTQLNAKEPNIIIGSTSQYYRGDKSWQTLNKTAVGLANVDNTADSTKNVLSATKLTTARTINGVGFDGTANITINATDSILRLALSGGTLTGGLTGTTGTFTGVLSATTIYGRINGVKKYVALVAQSGTTAPTVTVLENSVGNIVWSRTATGYYTGTLSSAFPTGKCTFLATTNTPSPTSYTINGNFVSTNAVAYNTLVGGTGTDNLALATIDISVYP</sequence>
<dbReference type="EMBL" id="FXTQ01000001">
    <property type="protein sequence ID" value="SMO33226.1"/>
    <property type="molecule type" value="Genomic_DNA"/>
</dbReference>
<dbReference type="RefSeq" id="WP_111377813.1">
    <property type="nucleotide sequence ID" value="NZ_CP043612.1"/>
</dbReference>
<name>A0A521AEM6_9FLAO</name>
<evidence type="ECO:0000313" key="2">
    <source>
        <dbReference type="Proteomes" id="UP000319267"/>
    </source>
</evidence>
<protein>
    <submittedName>
        <fullName evidence="1">Uncharacterized protein</fullName>
    </submittedName>
</protein>
<dbReference type="OrthoDB" id="1299826at2"/>
<dbReference type="AlphaFoldDB" id="A0A521AEM6"/>
<proteinExistence type="predicted"/>
<organism evidence="1 2">
    <name type="scientific">Flavobacterium nitrogenifigens</name>
    <dbReference type="NCBI Taxonomy" id="1617283"/>
    <lineage>
        <taxon>Bacteria</taxon>
        <taxon>Pseudomonadati</taxon>
        <taxon>Bacteroidota</taxon>
        <taxon>Flavobacteriia</taxon>
        <taxon>Flavobacteriales</taxon>
        <taxon>Flavobacteriaceae</taxon>
        <taxon>Flavobacterium</taxon>
    </lineage>
</organism>
<accession>A0A521AEM6</accession>
<reference evidence="1 2" key="1">
    <citation type="submission" date="2017-05" db="EMBL/GenBank/DDBJ databases">
        <authorList>
            <person name="Varghese N."/>
            <person name="Submissions S."/>
        </authorList>
    </citation>
    <scope>NUCLEOTIDE SEQUENCE [LARGE SCALE GENOMIC DNA]</scope>
    <source>
        <strain evidence="1 2">DSM 29982</strain>
    </source>
</reference>
<dbReference type="Proteomes" id="UP000319267">
    <property type="component" value="Unassembled WGS sequence"/>
</dbReference>